<name>A0A1U7JE94_9HYPH</name>
<comment type="caution">
    <text evidence="1">The sequence shown here is derived from an EMBL/GenBank/DDBJ whole genome shotgun (WGS) entry which is preliminary data.</text>
</comment>
<dbReference type="EMBL" id="LVVZ01000022">
    <property type="protein sequence ID" value="OKL43076.1"/>
    <property type="molecule type" value="Genomic_DNA"/>
</dbReference>
<dbReference type="OrthoDB" id="7847400at2"/>
<dbReference type="RefSeq" id="WP_028482863.1">
    <property type="nucleotide sequence ID" value="NZ_LVVZ01000022.1"/>
</dbReference>
<organism evidence="1 2">
    <name type="scientific">Pseudovibrio exalbescens</name>
    <dbReference type="NCBI Taxonomy" id="197461"/>
    <lineage>
        <taxon>Bacteria</taxon>
        <taxon>Pseudomonadati</taxon>
        <taxon>Pseudomonadota</taxon>
        <taxon>Alphaproteobacteria</taxon>
        <taxon>Hyphomicrobiales</taxon>
        <taxon>Stappiaceae</taxon>
        <taxon>Pseudovibrio</taxon>
    </lineage>
</organism>
<evidence type="ECO:0008006" key="3">
    <source>
        <dbReference type="Google" id="ProtNLM"/>
    </source>
</evidence>
<evidence type="ECO:0000313" key="1">
    <source>
        <dbReference type="EMBL" id="OKL43076.1"/>
    </source>
</evidence>
<dbReference type="AlphaFoldDB" id="A0A1U7JE94"/>
<gene>
    <name evidence="1" type="ORF">A3843_15210</name>
</gene>
<proteinExistence type="predicted"/>
<reference evidence="1 2" key="1">
    <citation type="submission" date="2016-03" db="EMBL/GenBank/DDBJ databases">
        <title>Genome sequence of Nesiotobacter sp. nov., a moderately halophilic alphaproteobacterium isolated from the Yellow Sea, China.</title>
        <authorList>
            <person name="Zhang G."/>
            <person name="Zhang R."/>
        </authorList>
    </citation>
    <scope>NUCLEOTIDE SEQUENCE [LARGE SCALE GENOMIC DNA]</scope>
    <source>
        <strain evidence="1 2">WB1-6</strain>
    </source>
</reference>
<sequence length="152" mass="17386">MFKILLTGIWICGVTLFAGYATALWKTQNDPMMQKEAHLEGLDYQKTQPINVPVLEDGHIYGYIIAKFVFTIDAETLAKLAVPPHAFVVDEAFRLIYARADKRFAQLERTELKDITDEIKTRVNERFGVDIVQDVLVQEFAFHVPQEAVEPM</sequence>
<dbReference type="STRING" id="197461.A3843_15210"/>
<keyword evidence="2" id="KW-1185">Reference proteome</keyword>
<evidence type="ECO:0000313" key="2">
    <source>
        <dbReference type="Proteomes" id="UP000185783"/>
    </source>
</evidence>
<accession>A0A1U7JE94</accession>
<dbReference type="Proteomes" id="UP000185783">
    <property type="component" value="Unassembled WGS sequence"/>
</dbReference>
<protein>
    <recommendedName>
        <fullName evidence="3">Flagellar basal body-associated protein FliL</fullName>
    </recommendedName>
</protein>